<protein>
    <submittedName>
        <fullName evidence="2">Uncharacterized protein</fullName>
    </submittedName>
</protein>
<feature type="compositionally biased region" description="Polar residues" evidence="1">
    <location>
        <begin position="245"/>
        <end position="259"/>
    </location>
</feature>
<dbReference type="Pfam" id="PF07954">
    <property type="entry name" value="DUF1689"/>
    <property type="match status" value="1"/>
</dbReference>
<reference evidence="2 3" key="1">
    <citation type="submission" date="2019-09" db="EMBL/GenBank/DDBJ databases">
        <authorList>
            <person name="Brejova B."/>
        </authorList>
    </citation>
    <scope>NUCLEOTIDE SEQUENCE [LARGE SCALE GENOMIC DNA]</scope>
</reference>
<dbReference type="RefSeq" id="XP_031854223.1">
    <property type="nucleotide sequence ID" value="XM_031998332.1"/>
</dbReference>
<feature type="region of interest" description="Disordered" evidence="1">
    <location>
        <begin position="286"/>
        <end position="338"/>
    </location>
</feature>
<feature type="region of interest" description="Disordered" evidence="1">
    <location>
        <begin position="224"/>
        <end position="270"/>
    </location>
</feature>
<dbReference type="InterPro" id="IPR012470">
    <property type="entry name" value="Pup1-like"/>
</dbReference>
<evidence type="ECO:0000313" key="2">
    <source>
        <dbReference type="EMBL" id="VVT53521.1"/>
    </source>
</evidence>
<keyword evidence="3" id="KW-1185">Reference proteome</keyword>
<proteinExistence type="predicted"/>
<evidence type="ECO:0000256" key="1">
    <source>
        <dbReference type="SAM" id="MobiDB-lite"/>
    </source>
</evidence>
<dbReference type="Proteomes" id="UP000398389">
    <property type="component" value="Unassembled WGS sequence"/>
</dbReference>
<feature type="compositionally biased region" description="Basic and acidic residues" evidence="1">
    <location>
        <begin position="235"/>
        <end position="244"/>
    </location>
</feature>
<gene>
    <name evidence="2" type="ORF">SAPINGB_P003615</name>
</gene>
<dbReference type="GeneID" id="43582432"/>
<feature type="compositionally biased region" description="Polar residues" evidence="1">
    <location>
        <begin position="290"/>
        <end position="322"/>
    </location>
</feature>
<dbReference type="EMBL" id="CABVLU010000003">
    <property type="protein sequence ID" value="VVT53521.1"/>
    <property type="molecule type" value="Genomic_DNA"/>
</dbReference>
<dbReference type="OrthoDB" id="10348766at2759"/>
<feature type="region of interest" description="Disordered" evidence="1">
    <location>
        <begin position="1"/>
        <end position="44"/>
    </location>
</feature>
<organism evidence="2 3">
    <name type="scientific">Magnusiomyces paraingens</name>
    <dbReference type="NCBI Taxonomy" id="2606893"/>
    <lineage>
        <taxon>Eukaryota</taxon>
        <taxon>Fungi</taxon>
        <taxon>Dikarya</taxon>
        <taxon>Ascomycota</taxon>
        <taxon>Saccharomycotina</taxon>
        <taxon>Dipodascomycetes</taxon>
        <taxon>Dipodascales</taxon>
        <taxon>Dipodascaceae</taxon>
        <taxon>Magnusiomyces</taxon>
    </lineage>
</organism>
<name>A0A5E8BR52_9ASCO</name>
<evidence type="ECO:0000313" key="3">
    <source>
        <dbReference type="Proteomes" id="UP000398389"/>
    </source>
</evidence>
<feature type="compositionally biased region" description="Basic and acidic residues" evidence="1">
    <location>
        <begin position="328"/>
        <end position="338"/>
    </location>
</feature>
<accession>A0A5E8BR52</accession>
<dbReference type="AlphaFoldDB" id="A0A5E8BR52"/>
<sequence length="338" mass="38420">MTLLNDSTISDDENPFESRGISNDFNVPDDLASTPQPPPELRNEQTKERYEFLRQNAHKARVFYEADKTFDQEDRVTLLKAFRTQMYSQYIGSFAGLAFGISLPKFVCKAMGKPYKPSYSTLTALVTVVAGYSIAERMAYSYNINKFQGNRKYTQIFESVNGFPPVLGYSYYQETVRRPDSSFPDPSKFDWNRYPSFPLVLTSYNWYRKDIKGINESAVAAPYRRPGATSNVPHTKYESDRTGDSTKVNPSGFDLSSDSQVDEANKAPSAWDRIRAQNAGKPFEWEPQHQQHVPHSESQSSANFNPSDPADSGNNDVNNEQEFFNDPYVDKETNEGLK</sequence>